<dbReference type="Pfam" id="PF00169">
    <property type="entry name" value="PH"/>
    <property type="match status" value="1"/>
</dbReference>
<name>A0ABR4NFM5_9FUNG</name>
<organism evidence="3 4">
    <name type="scientific">Polyrhizophydium stewartii</name>
    <dbReference type="NCBI Taxonomy" id="2732419"/>
    <lineage>
        <taxon>Eukaryota</taxon>
        <taxon>Fungi</taxon>
        <taxon>Fungi incertae sedis</taxon>
        <taxon>Chytridiomycota</taxon>
        <taxon>Chytridiomycota incertae sedis</taxon>
        <taxon>Chytridiomycetes</taxon>
        <taxon>Rhizophydiales</taxon>
        <taxon>Rhizophydiales incertae sedis</taxon>
        <taxon>Polyrhizophydium</taxon>
    </lineage>
</organism>
<feature type="compositionally biased region" description="Low complexity" evidence="1">
    <location>
        <begin position="427"/>
        <end position="442"/>
    </location>
</feature>
<dbReference type="Gene3D" id="2.30.29.30">
    <property type="entry name" value="Pleckstrin-homology domain (PH domain)/Phosphotyrosine-binding domain (PTB)"/>
    <property type="match status" value="2"/>
</dbReference>
<dbReference type="SMART" id="SM00233">
    <property type="entry name" value="PH"/>
    <property type="match status" value="2"/>
</dbReference>
<evidence type="ECO:0000259" key="2">
    <source>
        <dbReference type="PROSITE" id="PS50003"/>
    </source>
</evidence>
<feature type="compositionally biased region" description="Low complexity" evidence="1">
    <location>
        <begin position="469"/>
        <end position="482"/>
    </location>
</feature>
<feature type="domain" description="PH" evidence="2">
    <location>
        <begin position="632"/>
        <end position="732"/>
    </location>
</feature>
<accession>A0ABR4NFM5</accession>
<feature type="compositionally biased region" description="Polar residues" evidence="1">
    <location>
        <begin position="516"/>
        <end position="527"/>
    </location>
</feature>
<feature type="compositionally biased region" description="Low complexity" evidence="1">
    <location>
        <begin position="539"/>
        <end position="561"/>
    </location>
</feature>
<evidence type="ECO:0000256" key="1">
    <source>
        <dbReference type="SAM" id="MobiDB-lite"/>
    </source>
</evidence>
<proteinExistence type="predicted"/>
<comment type="caution">
    <text evidence="3">The sequence shown here is derived from an EMBL/GenBank/DDBJ whole genome shotgun (WGS) entry which is preliminary data.</text>
</comment>
<dbReference type="SUPFAM" id="SSF50729">
    <property type="entry name" value="PH domain-like"/>
    <property type="match status" value="2"/>
</dbReference>
<feature type="region of interest" description="Disordered" evidence="1">
    <location>
        <begin position="1"/>
        <end position="69"/>
    </location>
</feature>
<keyword evidence="4" id="KW-1185">Reference proteome</keyword>
<dbReference type="Proteomes" id="UP001527925">
    <property type="component" value="Unassembled WGS sequence"/>
</dbReference>
<sequence length="738" mass="78344">MQTAEASSETAAAPGPLSQPPGRRTVRIVSPPTSPTDERAPPLVFSDGDDDDPGDDDADDDDGEPSAPDALAAATAAGPWAGARAASVAQAARAALAAQTPSALEHEQPLLSGYLLKKGEQRREYETLNIIMLAHITTVAAVALRRRPYALGIVTRARTFCVAADTQVERDRWLTAMRSALAAARSQMIAPPGSAVPLPTDPVPAISLSGGDAQARPQIRTQIPAPGTADPSASQPSPYPDSDAPSLKDSIATTESVLTIGSNPSFRTASLAPLDEAAETSSAIAAEDERSRSVHLPPRPSSFVQPALIAQAQQLTQSPAGSPLLMHAPPPPLDTPRSARNYAGVGSPAASYPPLGATSGHGLHSAAERAAVHDAASERDHAQPSRRRLSWADHVAAATITRSLARGLNLASSIARGGNGPMSPTEAAVSSPVAPRSASSSPDPAPFIPPRLSEPGGSRSPTRADMDAAHQPPSAPPLLSQPVHLQHNRHQIHQMSQPEFRPSLASSTQSSLQTPMSHTDFSASQSPVLVAEHPRSAGQPHQAHAQTQATTPTQSSFTPSFLHLQQHSPDYPFSDSDDDPETHASHSQTYAASHLTSQTLDMDHAHSYDRTHLTLDQRDQIRSAIQALANDQIICQGYLDRLTTGLPKQWKRRWFVLRNGNLTCYKNESEYEVKHILPLATVLDIFAVEPQGKNGAHANCFKLVLPKRSWILCAASAQDAQAWISALQYVHQRVAPTS</sequence>
<dbReference type="InterPro" id="IPR051707">
    <property type="entry name" value="PI-Interact_SigTrans_Reg"/>
</dbReference>
<evidence type="ECO:0000313" key="4">
    <source>
        <dbReference type="Proteomes" id="UP001527925"/>
    </source>
</evidence>
<feature type="compositionally biased region" description="Acidic residues" evidence="1">
    <location>
        <begin position="47"/>
        <end position="64"/>
    </location>
</feature>
<feature type="region of interest" description="Disordered" evidence="1">
    <location>
        <begin position="280"/>
        <end position="300"/>
    </location>
</feature>
<dbReference type="PANTHER" id="PTHR14336:SF8">
    <property type="entry name" value="PROTEIN OPY1"/>
    <property type="match status" value="1"/>
</dbReference>
<evidence type="ECO:0000313" key="3">
    <source>
        <dbReference type="EMBL" id="KAL2918320.1"/>
    </source>
</evidence>
<dbReference type="InterPro" id="IPR011993">
    <property type="entry name" value="PH-like_dom_sf"/>
</dbReference>
<dbReference type="PANTHER" id="PTHR14336">
    <property type="entry name" value="TANDEM PH DOMAIN CONTAINING PROTEIN"/>
    <property type="match status" value="1"/>
</dbReference>
<feature type="compositionally biased region" description="Low complexity" evidence="1">
    <location>
        <begin position="1"/>
        <end position="13"/>
    </location>
</feature>
<feature type="compositionally biased region" description="Basic and acidic residues" evidence="1">
    <location>
        <begin position="366"/>
        <end position="383"/>
    </location>
</feature>
<feature type="region of interest" description="Disordered" evidence="1">
    <location>
        <begin position="320"/>
        <end position="389"/>
    </location>
</feature>
<protein>
    <recommendedName>
        <fullName evidence="2">PH domain-containing protein</fullName>
    </recommendedName>
</protein>
<reference evidence="3 4" key="1">
    <citation type="submission" date="2023-09" db="EMBL/GenBank/DDBJ databases">
        <title>Pangenome analysis of Batrachochytrium dendrobatidis and related Chytrids.</title>
        <authorList>
            <person name="Yacoub M.N."/>
            <person name="Stajich J.E."/>
            <person name="James T.Y."/>
        </authorList>
    </citation>
    <scope>NUCLEOTIDE SEQUENCE [LARGE SCALE GENOMIC DNA]</scope>
    <source>
        <strain evidence="3 4">JEL0888</strain>
    </source>
</reference>
<dbReference type="EMBL" id="JADGIZ020000007">
    <property type="protein sequence ID" value="KAL2918320.1"/>
    <property type="molecule type" value="Genomic_DNA"/>
</dbReference>
<feature type="compositionally biased region" description="Low complexity" evidence="1">
    <location>
        <begin position="502"/>
        <end position="515"/>
    </location>
</feature>
<gene>
    <name evidence="3" type="ORF">HK105_202247</name>
</gene>
<dbReference type="PROSITE" id="PS50003">
    <property type="entry name" value="PH_DOMAIN"/>
    <property type="match status" value="1"/>
</dbReference>
<dbReference type="InterPro" id="IPR001849">
    <property type="entry name" value="PH_domain"/>
</dbReference>
<feature type="region of interest" description="Disordered" evidence="1">
    <location>
        <begin position="191"/>
        <end position="247"/>
    </location>
</feature>
<feature type="region of interest" description="Disordered" evidence="1">
    <location>
        <begin position="416"/>
        <end position="589"/>
    </location>
</feature>